<evidence type="ECO:0000256" key="4">
    <source>
        <dbReference type="PROSITE-ProRule" id="PRU00125"/>
    </source>
</evidence>
<feature type="domain" description="LIM zinc-binding" evidence="5">
    <location>
        <begin position="28"/>
        <end position="65"/>
    </location>
</feature>
<reference evidence="7" key="1">
    <citation type="submission" date="2022-11" db="UniProtKB">
        <authorList>
            <consortium name="WormBaseParasite"/>
        </authorList>
    </citation>
    <scope>IDENTIFICATION</scope>
</reference>
<keyword evidence="2 4" id="KW-0862">Zinc</keyword>
<evidence type="ECO:0000313" key="6">
    <source>
        <dbReference type="Proteomes" id="UP000887569"/>
    </source>
</evidence>
<keyword evidence="6" id="KW-1185">Reference proteome</keyword>
<evidence type="ECO:0000256" key="3">
    <source>
        <dbReference type="ARBA" id="ARBA00023038"/>
    </source>
</evidence>
<dbReference type="AlphaFoldDB" id="A0A915C2U9"/>
<dbReference type="InterPro" id="IPR001781">
    <property type="entry name" value="Znf_LIM"/>
</dbReference>
<evidence type="ECO:0000256" key="1">
    <source>
        <dbReference type="ARBA" id="ARBA00022723"/>
    </source>
</evidence>
<proteinExistence type="predicted"/>
<evidence type="ECO:0000313" key="7">
    <source>
        <dbReference type="WBParaSite" id="PgR080_g029_t05"/>
    </source>
</evidence>
<dbReference type="PROSITE" id="PS50023">
    <property type="entry name" value="LIM_DOMAIN_2"/>
    <property type="match status" value="1"/>
</dbReference>
<keyword evidence="3 4" id="KW-0440">LIM domain</keyword>
<dbReference type="Pfam" id="PF00412">
    <property type="entry name" value="LIM"/>
    <property type="match status" value="1"/>
</dbReference>
<accession>A0A915C2U9</accession>
<dbReference type="GO" id="GO:0046872">
    <property type="term" value="F:metal ion binding"/>
    <property type="evidence" value="ECO:0007669"/>
    <property type="project" value="UniProtKB-KW"/>
</dbReference>
<organism evidence="6 7">
    <name type="scientific">Parascaris univalens</name>
    <name type="common">Nematode worm</name>
    <dbReference type="NCBI Taxonomy" id="6257"/>
    <lineage>
        <taxon>Eukaryota</taxon>
        <taxon>Metazoa</taxon>
        <taxon>Ecdysozoa</taxon>
        <taxon>Nematoda</taxon>
        <taxon>Chromadorea</taxon>
        <taxon>Rhabditida</taxon>
        <taxon>Spirurina</taxon>
        <taxon>Ascaridomorpha</taxon>
        <taxon>Ascaridoidea</taxon>
        <taxon>Ascarididae</taxon>
        <taxon>Parascaris</taxon>
    </lineage>
</organism>
<dbReference type="WBParaSite" id="PgR080_g029_t05">
    <property type="protein sequence ID" value="PgR080_g029_t05"/>
    <property type="gene ID" value="PgR080_g029"/>
</dbReference>
<keyword evidence="1 4" id="KW-0479">Metal-binding</keyword>
<protein>
    <submittedName>
        <fullName evidence="7">LIM zinc-binding domain-containing protein</fullName>
    </submittedName>
</protein>
<name>A0A915C2U9_PARUN</name>
<dbReference type="Proteomes" id="UP000887569">
    <property type="component" value="Unplaced"/>
</dbReference>
<evidence type="ECO:0000256" key="2">
    <source>
        <dbReference type="ARBA" id="ARBA00022833"/>
    </source>
</evidence>
<sequence>MCGFKEVRLKVVQNVRLLLDVMEYIVVNESRGCNKPLDINSVIIFDRAWHKRCLVCANCQKKLTE</sequence>
<dbReference type="Gene3D" id="2.10.110.10">
    <property type="entry name" value="Cysteine Rich Protein"/>
    <property type="match status" value="1"/>
</dbReference>
<evidence type="ECO:0000259" key="5">
    <source>
        <dbReference type="PROSITE" id="PS50023"/>
    </source>
</evidence>